<evidence type="ECO:0000256" key="3">
    <source>
        <dbReference type="ARBA" id="ARBA00022927"/>
    </source>
</evidence>
<dbReference type="InterPro" id="IPR015943">
    <property type="entry name" value="WD40/YVTN_repeat-like_dom_sf"/>
</dbReference>
<proteinExistence type="predicted"/>
<evidence type="ECO:0000256" key="1">
    <source>
        <dbReference type="ARBA" id="ARBA00004371"/>
    </source>
</evidence>
<evidence type="ECO:0000313" key="8">
    <source>
        <dbReference type="EMBL" id="KAK0393556.1"/>
    </source>
</evidence>
<feature type="domain" description="Vps41 beta-propeller" evidence="7">
    <location>
        <begin position="31"/>
        <end position="388"/>
    </location>
</feature>
<dbReference type="InterPro" id="IPR045111">
    <property type="entry name" value="Vps41/Vps8"/>
</dbReference>
<evidence type="ECO:0000256" key="6">
    <source>
        <dbReference type="SAM" id="MobiDB-lite"/>
    </source>
</evidence>
<dbReference type="SMART" id="SM00299">
    <property type="entry name" value="CLH"/>
    <property type="match status" value="1"/>
</dbReference>
<dbReference type="InterPro" id="IPR013083">
    <property type="entry name" value="Znf_RING/FYVE/PHD"/>
</dbReference>
<dbReference type="InterPro" id="IPR057780">
    <property type="entry name" value="Beta-prop_Vps41"/>
</dbReference>
<dbReference type="PROSITE" id="PS50236">
    <property type="entry name" value="CHCR"/>
    <property type="match status" value="1"/>
</dbReference>
<dbReference type="Pfam" id="PF23411">
    <property type="entry name" value="Beta-prop_Vps41"/>
    <property type="match status" value="1"/>
</dbReference>
<dbReference type="GO" id="GO:0016236">
    <property type="term" value="P:macroautophagy"/>
    <property type="evidence" value="ECO:0007669"/>
    <property type="project" value="TreeGrafter"/>
</dbReference>
<keyword evidence="3" id="KW-0653">Protein transport</keyword>
<dbReference type="EMBL" id="JAUCMV010000005">
    <property type="protein sequence ID" value="KAK0393556.1"/>
    <property type="molecule type" value="Genomic_DNA"/>
</dbReference>
<name>A0AA39LDC1_9BILA</name>
<dbReference type="GO" id="GO:0006623">
    <property type="term" value="P:protein targeting to vacuole"/>
    <property type="evidence" value="ECO:0007669"/>
    <property type="project" value="InterPro"/>
</dbReference>
<evidence type="ECO:0000313" key="9">
    <source>
        <dbReference type="Proteomes" id="UP001175271"/>
    </source>
</evidence>
<accession>A0AA39LDC1</accession>
<dbReference type="GO" id="GO:0034058">
    <property type="term" value="P:endosomal vesicle fusion"/>
    <property type="evidence" value="ECO:0007669"/>
    <property type="project" value="TreeGrafter"/>
</dbReference>
<reference evidence="8" key="1">
    <citation type="submission" date="2023-06" db="EMBL/GenBank/DDBJ databases">
        <title>Genomic analysis of the entomopathogenic nematode Steinernema hermaphroditum.</title>
        <authorList>
            <person name="Schwarz E.M."/>
            <person name="Heppert J.K."/>
            <person name="Baniya A."/>
            <person name="Schwartz H.T."/>
            <person name="Tan C.-H."/>
            <person name="Antoshechkin I."/>
            <person name="Sternberg P.W."/>
            <person name="Goodrich-Blair H."/>
            <person name="Dillman A.R."/>
        </authorList>
    </citation>
    <scope>NUCLEOTIDE SEQUENCE</scope>
    <source>
        <strain evidence="8">PS9179</strain>
        <tissue evidence="8">Whole animal</tissue>
    </source>
</reference>
<dbReference type="InterPro" id="IPR036322">
    <property type="entry name" value="WD40_repeat_dom_sf"/>
</dbReference>
<evidence type="ECO:0000259" key="7">
    <source>
        <dbReference type="Pfam" id="PF23411"/>
    </source>
</evidence>
<evidence type="ECO:0000256" key="2">
    <source>
        <dbReference type="ARBA" id="ARBA00022448"/>
    </source>
</evidence>
<comment type="caution">
    <text evidence="8">The sequence shown here is derived from an EMBL/GenBank/DDBJ whole genome shotgun (WGS) entry which is preliminary data.</text>
</comment>
<dbReference type="GO" id="GO:0009267">
    <property type="term" value="P:cellular response to starvation"/>
    <property type="evidence" value="ECO:0007669"/>
    <property type="project" value="TreeGrafter"/>
</dbReference>
<gene>
    <name evidence="8" type="ORF">QR680_000272</name>
</gene>
<keyword evidence="4" id="KW-0458">Lysosome</keyword>
<dbReference type="Gene3D" id="1.25.40.10">
    <property type="entry name" value="Tetratricopeptide repeat domain"/>
    <property type="match status" value="1"/>
</dbReference>
<dbReference type="GO" id="GO:0005770">
    <property type="term" value="C:late endosome"/>
    <property type="evidence" value="ECO:0007669"/>
    <property type="project" value="TreeGrafter"/>
</dbReference>
<feature type="region of interest" description="Disordered" evidence="6">
    <location>
        <begin position="1"/>
        <end position="21"/>
    </location>
</feature>
<dbReference type="InterPro" id="IPR011990">
    <property type="entry name" value="TPR-like_helical_dom_sf"/>
</dbReference>
<dbReference type="GO" id="GO:0005764">
    <property type="term" value="C:lysosome"/>
    <property type="evidence" value="ECO:0007669"/>
    <property type="project" value="UniProtKB-SubCell"/>
</dbReference>
<comment type="subcellular location">
    <subcellularLocation>
        <location evidence="1">Lysosome</location>
    </subcellularLocation>
</comment>
<dbReference type="GO" id="GO:0030897">
    <property type="term" value="C:HOPS complex"/>
    <property type="evidence" value="ECO:0007669"/>
    <property type="project" value="TreeGrafter"/>
</dbReference>
<evidence type="ECO:0000256" key="4">
    <source>
        <dbReference type="ARBA" id="ARBA00023228"/>
    </source>
</evidence>
<protein>
    <recommendedName>
        <fullName evidence="7">Vps41 beta-propeller domain-containing protein</fullName>
    </recommendedName>
</protein>
<keyword evidence="2" id="KW-0813">Transport</keyword>
<keyword evidence="9" id="KW-1185">Reference proteome</keyword>
<dbReference type="PANTHER" id="PTHR12616">
    <property type="entry name" value="VACUOLAR PROTEIN SORTING VPS41"/>
    <property type="match status" value="1"/>
</dbReference>
<dbReference type="Gene3D" id="3.30.40.10">
    <property type="entry name" value="Zinc/RING finger domain, C3HC4 (zinc finger)"/>
    <property type="match status" value="1"/>
</dbReference>
<evidence type="ECO:0000256" key="5">
    <source>
        <dbReference type="PROSITE-ProRule" id="PRU01006"/>
    </source>
</evidence>
<dbReference type="PANTHER" id="PTHR12616:SF1">
    <property type="entry name" value="VACUOLAR PROTEIN SORTING-ASSOCIATED PROTEIN 41 HOMOLOG"/>
    <property type="match status" value="1"/>
</dbReference>
<dbReference type="Proteomes" id="UP001175271">
    <property type="component" value="Unassembled WGS sequence"/>
</dbReference>
<dbReference type="Pfam" id="PF23556">
    <property type="entry name" value="TPR_Vps41"/>
    <property type="match status" value="1"/>
</dbReference>
<dbReference type="Gene3D" id="2.130.10.10">
    <property type="entry name" value="YVTN repeat-like/Quinoprotein amine dehydrogenase"/>
    <property type="match status" value="1"/>
</dbReference>
<dbReference type="AlphaFoldDB" id="A0AA39LDC1"/>
<sequence>MAMAAAENGNETTLVDGSDDESDGLLEPKFNYERVLNGLGTVFAKDAASCIAVFDKFLAIGTQRGFVHICDHDGFIHSTSHAHRCAVGGIAIDKPGNYVISCAYDSQISILGFGSSDYNQNVYIGTSAKCVAISEDYSKPNSGQRYATGNTNVTLHQKGYIHKNKEKRLYQGFEKDGLIAAISWNGNFIAFSNDTGTRVYDLELEKIITLVQPLHDVRFMPSSKFRPSHCWLHNTTLAIGWANTIEVVTISTTTVPSRRNPQLFEKRGAISYRWTSLPIHIAGISCTVDEDLLWKDIVVFGISANDEESYPADDTSSFCSSRLSTEGTVSDVLLQVLEPVAIDQYALVTEDEIKMHGSSRLTLTKFQMGAIPTDSIFFLLASKELIRAMPSSVDDHVKWCLEKSRYEDAMYYSREHSTQLIDYTVLEIGKMFIDNLIEQEKFETAVQNISEVCSNHKEEWEYYVTEFDRHNKILLLAPYLPTNNPQLEPECYEQVLTSSLFSSVRLFKHFVTNWNPDIYRVGAIIDMTYKRYNRVQDIPECKPLTKEDEAALLVSLAHLYTYDRKYETALKLHMALCDKAVFPLIEKYGLFPLVKDKIVDLMNIDQNKALRLLIQNENQMPSKDVMCQLYREPKLQMHYLNQLMQRNEGGEFADLAVKLYAEYDRPKLMPFLTKHENYGIDKALKICEAKKYMEEAAFLLGRSGKRMEAVAVMVEKMGRMDKAIEFCRNFEDDIELWDYLIELALRTADHINQLLKTSGLCIDPLKIIEKIPPDMDIPGLRESLVLILSDNDATLNLQRGYQLVTQDDVCSLFDNYIEQLSACVNIGQFTECAVCGSTLFMQGKEDGDCTVKSFGCGHIAHKHCCDEFYKDNEDVEEPMMRGRRSLSFAGELNGGVCPICSNDVSVENG</sequence>
<dbReference type="SUPFAM" id="SSF50978">
    <property type="entry name" value="WD40 repeat-like"/>
    <property type="match status" value="1"/>
</dbReference>
<feature type="repeat" description="CHCR" evidence="5">
    <location>
        <begin position="610"/>
        <end position="753"/>
    </location>
</feature>
<organism evidence="8 9">
    <name type="scientific">Steinernema hermaphroditum</name>
    <dbReference type="NCBI Taxonomy" id="289476"/>
    <lineage>
        <taxon>Eukaryota</taxon>
        <taxon>Metazoa</taxon>
        <taxon>Ecdysozoa</taxon>
        <taxon>Nematoda</taxon>
        <taxon>Chromadorea</taxon>
        <taxon>Rhabditida</taxon>
        <taxon>Tylenchina</taxon>
        <taxon>Panagrolaimomorpha</taxon>
        <taxon>Strongyloidoidea</taxon>
        <taxon>Steinernematidae</taxon>
        <taxon>Steinernema</taxon>
    </lineage>
</organism>
<dbReference type="InterPro" id="IPR000547">
    <property type="entry name" value="Clathrin_H-chain/VPS_repeat"/>
</dbReference>